<accession>A0ABY8A8S9</accession>
<protein>
    <submittedName>
        <fullName evidence="1">Uncharacterized protein</fullName>
    </submittedName>
</protein>
<gene>
    <name evidence="1" type="ORF">MOV08_20190</name>
</gene>
<dbReference type="Proteomes" id="UP001218629">
    <property type="component" value="Chromosome"/>
</dbReference>
<sequence length="94" mass="10358">MSDTTVRLDSLPEAAVALLRAVYDALDIPLPDTTAADQRAYDTLLHRRSVDARVILDGVLHEDHMVGLAAEVLREWTARRPVTYTPWTDDGGAS</sequence>
<proteinExistence type="predicted"/>
<dbReference type="EMBL" id="CP095749">
    <property type="protein sequence ID" value="WEB41363.1"/>
    <property type="molecule type" value="Genomic_DNA"/>
</dbReference>
<evidence type="ECO:0000313" key="2">
    <source>
        <dbReference type="Proteomes" id="UP001218629"/>
    </source>
</evidence>
<keyword evidence="2" id="KW-1185">Reference proteome</keyword>
<dbReference type="RefSeq" id="WP_275308417.1">
    <property type="nucleotide sequence ID" value="NZ_CP095749.1"/>
</dbReference>
<name>A0ABY8A8S9_9ACTN</name>
<organism evidence="1 2">
    <name type="scientific">Streptomyces yunnanensis</name>
    <dbReference type="NCBI Taxonomy" id="156453"/>
    <lineage>
        <taxon>Bacteria</taxon>
        <taxon>Bacillati</taxon>
        <taxon>Actinomycetota</taxon>
        <taxon>Actinomycetes</taxon>
        <taxon>Kitasatosporales</taxon>
        <taxon>Streptomycetaceae</taxon>
        <taxon>Streptomyces</taxon>
    </lineage>
</organism>
<reference evidence="1 2" key="1">
    <citation type="submission" date="2022-03" db="EMBL/GenBank/DDBJ databases">
        <title>Streptomyces yunnanensis P86,complete genome.</title>
        <authorList>
            <person name="Chen S."/>
            <person name="Zhang Q."/>
        </authorList>
    </citation>
    <scope>NUCLEOTIDE SEQUENCE [LARGE SCALE GENOMIC DNA]</scope>
    <source>
        <strain evidence="1 2">P86</strain>
    </source>
</reference>
<evidence type="ECO:0000313" key="1">
    <source>
        <dbReference type="EMBL" id="WEB41363.1"/>
    </source>
</evidence>